<dbReference type="InterPro" id="IPR057736">
    <property type="entry name" value="SAF_PseI/NeuA/NeuB"/>
</dbReference>
<dbReference type="SUPFAM" id="SSF51269">
    <property type="entry name" value="AFP III-like domain"/>
    <property type="match status" value="1"/>
</dbReference>
<dbReference type="RefSeq" id="WP_067620797.1">
    <property type="nucleotide sequence ID" value="NZ_MAGO01000018.1"/>
</dbReference>
<evidence type="ECO:0000259" key="1">
    <source>
        <dbReference type="PROSITE" id="PS50844"/>
    </source>
</evidence>
<dbReference type="PROSITE" id="PS50844">
    <property type="entry name" value="AFP_LIKE"/>
    <property type="match status" value="1"/>
</dbReference>
<dbReference type="InterPro" id="IPR051690">
    <property type="entry name" value="PseI-like"/>
</dbReference>
<dbReference type="NCBIfam" id="TIGR03569">
    <property type="entry name" value="NeuB_NnaB"/>
    <property type="match status" value="1"/>
</dbReference>
<accession>A0A1B9F2X4</accession>
<dbReference type="Gene3D" id="3.20.20.70">
    <property type="entry name" value="Aldolase class I"/>
    <property type="match status" value="1"/>
</dbReference>
<dbReference type="InterPro" id="IPR020007">
    <property type="entry name" value="NeuB/NeuA"/>
</dbReference>
<dbReference type="Proteomes" id="UP000093080">
    <property type="component" value="Unassembled WGS sequence"/>
</dbReference>
<gene>
    <name evidence="2" type="ORF">DBT_2421</name>
</gene>
<organism evidence="2 3">
    <name type="scientific">Dissulfuribacter thermophilus</name>
    <dbReference type="NCBI Taxonomy" id="1156395"/>
    <lineage>
        <taxon>Bacteria</taxon>
        <taxon>Pseudomonadati</taxon>
        <taxon>Thermodesulfobacteriota</taxon>
        <taxon>Dissulfuribacteria</taxon>
        <taxon>Dissulfuribacterales</taxon>
        <taxon>Dissulfuribacteraceae</taxon>
        <taxon>Dissulfuribacter</taxon>
    </lineage>
</organism>
<evidence type="ECO:0000313" key="2">
    <source>
        <dbReference type="EMBL" id="OCC14165.1"/>
    </source>
</evidence>
<protein>
    <submittedName>
        <fullName evidence="2">N-acetylneuraminate synthase</fullName>
    </submittedName>
</protein>
<dbReference type="SUPFAM" id="SSF51569">
    <property type="entry name" value="Aldolase"/>
    <property type="match status" value="1"/>
</dbReference>
<dbReference type="STRING" id="1156395.DBT_2421"/>
<dbReference type="InterPro" id="IPR006190">
    <property type="entry name" value="SAF_AFP_Neu5Ac"/>
</dbReference>
<dbReference type="PATRIC" id="fig|1156395.6.peg.2459"/>
<reference evidence="2 3" key="1">
    <citation type="submission" date="2016-06" db="EMBL/GenBank/DDBJ databases">
        <title>Respiratory ammonification of nitrate coupled to the oxidation of elemental sulfur in deep-sea autotrophic thermophilic bacteria.</title>
        <authorList>
            <person name="Slobodkina G.B."/>
            <person name="Mardanov A.V."/>
            <person name="Ravin N.V."/>
            <person name="Frolova A.A."/>
            <person name="Viryasiv M.B."/>
            <person name="Chernyh N.A."/>
            <person name="Bonch-Osmolovskaya E.A."/>
            <person name="Slobodkin A.I."/>
        </authorList>
    </citation>
    <scope>NUCLEOTIDE SEQUENCE [LARGE SCALE GENOMIC DNA]</scope>
    <source>
        <strain evidence="2 3">S69</strain>
    </source>
</reference>
<dbReference type="InterPro" id="IPR013132">
    <property type="entry name" value="PseI/NeuA/B-like_N"/>
</dbReference>
<dbReference type="PANTHER" id="PTHR42966:SF1">
    <property type="entry name" value="SIALIC ACID SYNTHASE"/>
    <property type="match status" value="1"/>
</dbReference>
<dbReference type="Gene3D" id="3.90.1210.10">
    <property type="entry name" value="Antifreeze-like/N-acetylneuraminic acid synthase C-terminal domain"/>
    <property type="match status" value="1"/>
</dbReference>
<sequence length="342" mass="37769">MENSNKVFIIAEAGVNHNGSVEIAHKMIDEAKSAGADCIKFQVFNTEALVSRDAPTAQYQKEKTGETEQYSMLKALELKKEEILCLKKHCENIGIEFLATPFDLESVEFLSPLVSRFKIGSGDITNFPLLELVAKKGKPVILSTGMASLGEIEDAFWLLAQHLPLDYITLLHCVSIYPTPPELVNLNVIHTLKTLFKTSIGFSDHSIGINMAIAAVAIGATVIEKHFTLDKKLKGPDHNASVDPVELKMLIKAVKEVEVALGNGLKCISDAEAEIKRVVRRGLYARRDIKAGQTLNAGDIIPLRPEKGIPSRFFNKVLGLKSNTDIKQGTPLEWWMLRPLRS</sequence>
<dbReference type="GO" id="GO:0047444">
    <property type="term" value="F:N-acylneuraminate-9-phosphate synthase activity"/>
    <property type="evidence" value="ECO:0007669"/>
    <property type="project" value="TreeGrafter"/>
</dbReference>
<dbReference type="InterPro" id="IPR013974">
    <property type="entry name" value="SAF"/>
</dbReference>
<dbReference type="Pfam" id="PF03102">
    <property type="entry name" value="NeuB"/>
    <property type="match status" value="1"/>
</dbReference>
<name>A0A1B9F2X4_9BACT</name>
<comment type="caution">
    <text evidence="2">The sequence shown here is derived from an EMBL/GenBank/DDBJ whole genome shotgun (WGS) entry which is preliminary data.</text>
</comment>
<dbReference type="CDD" id="cd11615">
    <property type="entry name" value="SAF_NeuB_like"/>
    <property type="match status" value="1"/>
</dbReference>
<evidence type="ECO:0000313" key="3">
    <source>
        <dbReference type="Proteomes" id="UP000093080"/>
    </source>
</evidence>
<feature type="domain" description="AFP-like" evidence="1">
    <location>
        <begin position="282"/>
        <end position="334"/>
    </location>
</feature>
<dbReference type="GO" id="GO:0016051">
    <property type="term" value="P:carbohydrate biosynthetic process"/>
    <property type="evidence" value="ECO:0007669"/>
    <property type="project" value="InterPro"/>
</dbReference>
<proteinExistence type="predicted"/>
<dbReference type="PANTHER" id="PTHR42966">
    <property type="entry name" value="N-ACETYLNEURAMINATE SYNTHASE"/>
    <property type="match status" value="1"/>
</dbReference>
<dbReference type="InterPro" id="IPR036732">
    <property type="entry name" value="AFP_Neu5c_C_sf"/>
</dbReference>
<dbReference type="AlphaFoldDB" id="A0A1B9F2X4"/>
<dbReference type="Pfam" id="PF08666">
    <property type="entry name" value="SAF"/>
    <property type="match status" value="1"/>
</dbReference>
<dbReference type="EMBL" id="MAGO01000018">
    <property type="protein sequence ID" value="OCC14165.1"/>
    <property type="molecule type" value="Genomic_DNA"/>
</dbReference>
<keyword evidence="3" id="KW-1185">Reference proteome</keyword>
<dbReference type="SMART" id="SM00858">
    <property type="entry name" value="SAF"/>
    <property type="match status" value="1"/>
</dbReference>
<dbReference type="OrthoDB" id="9781701at2"/>
<dbReference type="InterPro" id="IPR013785">
    <property type="entry name" value="Aldolase_TIM"/>
</dbReference>